<proteinExistence type="predicted"/>
<evidence type="ECO:0000256" key="1">
    <source>
        <dbReference type="SAM" id="Phobius"/>
    </source>
</evidence>
<organism evidence="2 3">
    <name type="scientific">Phycisphaera mikurensis (strain NBRC 102666 / KCTC 22515 / FYK2301M01)</name>
    <dbReference type="NCBI Taxonomy" id="1142394"/>
    <lineage>
        <taxon>Bacteria</taxon>
        <taxon>Pseudomonadati</taxon>
        <taxon>Planctomycetota</taxon>
        <taxon>Phycisphaerae</taxon>
        <taxon>Phycisphaerales</taxon>
        <taxon>Phycisphaeraceae</taxon>
        <taxon>Phycisphaera</taxon>
    </lineage>
</organism>
<sequence>MPGIKDKMTGLLSKLRGDKPVALDVVRKDDGTEARREVTIAQLKEGYGEVVGTMQAIRGHLDDQKVRQDRMEQMLSGLPEVLRAVPEAARTQTQLVKAIGAHLETQSAATGQLTEAIHGLSNNSRKQDQTLEGIAEHLVEERETKRELNTSVLSLNAAMEGVEASNLAARDALAASREEAQRREERLVQMHQRGQRNNTLMLVFAAALFLAVIAAGIWLVSTGALTLPAAPASG</sequence>
<keyword evidence="1" id="KW-0812">Transmembrane</keyword>
<evidence type="ECO:0000313" key="2">
    <source>
        <dbReference type="EMBL" id="BAM02484.1"/>
    </source>
</evidence>
<keyword evidence="1" id="KW-0472">Membrane</keyword>
<protein>
    <submittedName>
        <fullName evidence="2">Uncharacterized protein</fullName>
    </submittedName>
</protein>
<reference evidence="2 3" key="1">
    <citation type="submission" date="2012-02" db="EMBL/GenBank/DDBJ databases">
        <title>Complete genome sequence of Phycisphaera mikurensis NBRC 102666.</title>
        <authorList>
            <person name="Ankai A."/>
            <person name="Hosoyama A."/>
            <person name="Terui Y."/>
            <person name="Sekine M."/>
            <person name="Fukai R."/>
            <person name="Kato Y."/>
            <person name="Nakamura S."/>
            <person name="Yamada-Narita S."/>
            <person name="Kawakoshi A."/>
            <person name="Fukunaga Y."/>
            <person name="Yamazaki S."/>
            <person name="Fujita N."/>
        </authorList>
    </citation>
    <scope>NUCLEOTIDE SEQUENCE [LARGE SCALE GENOMIC DNA]</scope>
    <source>
        <strain evidence="3">NBRC 102666 / KCTC 22515 / FYK2301M01</strain>
    </source>
</reference>
<evidence type="ECO:0000313" key="3">
    <source>
        <dbReference type="Proteomes" id="UP000007881"/>
    </source>
</evidence>
<keyword evidence="1" id="KW-1133">Transmembrane helix</keyword>
<gene>
    <name evidence="2" type="ordered locus">PSMK_03250</name>
</gene>
<feature type="transmembrane region" description="Helical" evidence="1">
    <location>
        <begin position="200"/>
        <end position="220"/>
    </location>
</feature>
<dbReference type="HOGENOM" id="CLU_1184167_0_0_0"/>
<keyword evidence="3" id="KW-1185">Reference proteome</keyword>
<dbReference type="RefSeq" id="WP_014435704.1">
    <property type="nucleotide sequence ID" value="NC_017080.1"/>
</dbReference>
<dbReference type="KEGG" id="phm:PSMK_03250"/>
<accession>I0IB46</accession>
<dbReference type="STRING" id="1142394.PSMK_03250"/>
<dbReference type="AlphaFoldDB" id="I0IB46"/>
<dbReference type="EMBL" id="AP012338">
    <property type="protein sequence ID" value="BAM02484.1"/>
    <property type="molecule type" value="Genomic_DNA"/>
</dbReference>
<name>I0IB46_PHYMF</name>
<dbReference type="Proteomes" id="UP000007881">
    <property type="component" value="Chromosome"/>
</dbReference>